<dbReference type="AlphaFoldDB" id="A0A0M3JDU7"/>
<keyword evidence="2" id="KW-0812">Transmembrane</keyword>
<organism evidence="5">
    <name type="scientific">Anisakis simplex</name>
    <name type="common">Herring worm</name>
    <dbReference type="NCBI Taxonomy" id="6269"/>
    <lineage>
        <taxon>Eukaryota</taxon>
        <taxon>Metazoa</taxon>
        <taxon>Ecdysozoa</taxon>
        <taxon>Nematoda</taxon>
        <taxon>Chromadorea</taxon>
        <taxon>Rhabditida</taxon>
        <taxon>Spirurina</taxon>
        <taxon>Ascaridomorpha</taxon>
        <taxon>Ascaridoidea</taxon>
        <taxon>Anisakidae</taxon>
        <taxon>Anisakis</taxon>
        <taxon>Anisakis simplex complex</taxon>
    </lineage>
</organism>
<keyword evidence="2" id="KW-1133">Transmembrane helix</keyword>
<evidence type="ECO:0000313" key="4">
    <source>
        <dbReference type="Proteomes" id="UP000267096"/>
    </source>
</evidence>
<protein>
    <submittedName>
        <fullName evidence="5">C-type cytochrome biogenesis protein CcsB</fullName>
    </submittedName>
</protein>
<evidence type="ECO:0000313" key="3">
    <source>
        <dbReference type="EMBL" id="VDK25763.1"/>
    </source>
</evidence>
<feature type="transmembrane region" description="Helical" evidence="2">
    <location>
        <begin position="39"/>
        <end position="59"/>
    </location>
</feature>
<reference evidence="3 4" key="2">
    <citation type="submission" date="2018-11" db="EMBL/GenBank/DDBJ databases">
        <authorList>
            <consortium name="Pathogen Informatics"/>
        </authorList>
    </citation>
    <scope>NUCLEOTIDE SEQUENCE [LARGE SCALE GENOMIC DNA]</scope>
</reference>
<accession>A0A0M3JDU7</accession>
<dbReference type="WBParaSite" id="ASIM_0000578801-mRNA-1">
    <property type="protein sequence ID" value="ASIM_0000578801-mRNA-1"/>
    <property type="gene ID" value="ASIM_0000578801"/>
</dbReference>
<evidence type="ECO:0000313" key="5">
    <source>
        <dbReference type="WBParaSite" id="ASIM_0000578801-mRNA-1"/>
    </source>
</evidence>
<keyword evidence="4" id="KW-1185">Reference proteome</keyword>
<name>A0A0M3JDU7_ANISI</name>
<keyword evidence="2" id="KW-0472">Membrane</keyword>
<sequence length="62" mass="6844">MWHYTIPTPRPNAADTSSTPRSNAADTTSTPRSDAADHIFRMNTILAVFMTAATLLLYYEPA</sequence>
<gene>
    <name evidence="3" type="ORF">ASIM_LOCUS5578</name>
</gene>
<dbReference type="Proteomes" id="UP000267096">
    <property type="component" value="Unassembled WGS sequence"/>
</dbReference>
<feature type="region of interest" description="Disordered" evidence="1">
    <location>
        <begin position="1"/>
        <end position="33"/>
    </location>
</feature>
<evidence type="ECO:0000256" key="1">
    <source>
        <dbReference type="SAM" id="MobiDB-lite"/>
    </source>
</evidence>
<feature type="compositionally biased region" description="Polar residues" evidence="1">
    <location>
        <begin position="14"/>
        <end position="32"/>
    </location>
</feature>
<evidence type="ECO:0000256" key="2">
    <source>
        <dbReference type="SAM" id="Phobius"/>
    </source>
</evidence>
<dbReference type="EMBL" id="UYRR01011101">
    <property type="protein sequence ID" value="VDK25763.1"/>
    <property type="molecule type" value="Genomic_DNA"/>
</dbReference>
<reference evidence="5" key="1">
    <citation type="submission" date="2017-02" db="UniProtKB">
        <authorList>
            <consortium name="WormBaseParasite"/>
        </authorList>
    </citation>
    <scope>IDENTIFICATION</scope>
</reference>
<proteinExistence type="predicted"/>